<accession>A0A7T0FYN9</accession>
<dbReference type="FunFam" id="1.10.579.10:FF:000003">
    <property type="entry name" value="Deoxyribodipyrimidine photo-lyase"/>
    <property type="match status" value="1"/>
</dbReference>
<dbReference type="PANTHER" id="PTHR11455">
    <property type="entry name" value="CRYPTOCHROME"/>
    <property type="match status" value="1"/>
</dbReference>
<evidence type="ECO:0000256" key="10">
    <source>
        <dbReference type="RuleBase" id="RU004182"/>
    </source>
</evidence>
<evidence type="ECO:0000256" key="6">
    <source>
        <dbReference type="ARBA" id="ARBA00022991"/>
    </source>
</evidence>
<proteinExistence type="inferred from homology"/>
<dbReference type="Gene3D" id="1.25.40.80">
    <property type="match status" value="1"/>
</dbReference>
<dbReference type="InterPro" id="IPR005101">
    <property type="entry name" value="Cryptochr/Photolyase_FAD-bd"/>
</dbReference>
<dbReference type="Gene3D" id="3.40.50.620">
    <property type="entry name" value="HUPs"/>
    <property type="match status" value="1"/>
</dbReference>
<comment type="cofactor">
    <cofactor evidence="8">
        <name>FAD</name>
        <dbReference type="ChEBI" id="CHEBI:57692"/>
    </cofactor>
    <text evidence="8">Binds 1 FAD per subunit.</text>
</comment>
<dbReference type="PRINTS" id="PR00147">
    <property type="entry name" value="DNAPHOTLYASE"/>
</dbReference>
<comment type="cofactor">
    <cofactor evidence="1">
        <name>(6R)-5,10-methylene-5,6,7,8-tetrahydrofolate</name>
        <dbReference type="ChEBI" id="CHEBI:15636"/>
    </cofactor>
</comment>
<evidence type="ECO:0000256" key="8">
    <source>
        <dbReference type="PIRSR" id="PIRSR602081-1"/>
    </source>
</evidence>
<dbReference type="GO" id="GO:0009416">
    <property type="term" value="P:response to light stimulus"/>
    <property type="evidence" value="ECO:0007669"/>
    <property type="project" value="TreeGrafter"/>
</dbReference>
<dbReference type="InterPro" id="IPR014729">
    <property type="entry name" value="Rossmann-like_a/b/a_fold"/>
</dbReference>
<feature type="site" description="Electron transfer via tryptophanyl radical" evidence="9">
    <location>
        <position position="379"/>
    </location>
</feature>
<dbReference type="InterPro" id="IPR006050">
    <property type="entry name" value="DNA_photolyase_N"/>
</dbReference>
<feature type="binding site" evidence="8">
    <location>
        <position position="269"/>
    </location>
    <ligand>
        <name>FAD</name>
        <dbReference type="ChEBI" id="CHEBI:57692"/>
    </ligand>
</feature>
<dbReference type="GO" id="GO:0071949">
    <property type="term" value="F:FAD binding"/>
    <property type="evidence" value="ECO:0007669"/>
    <property type="project" value="TreeGrafter"/>
</dbReference>
<feature type="binding site" evidence="8">
    <location>
        <begin position="237"/>
        <end position="241"/>
    </location>
    <ligand>
        <name>FAD</name>
        <dbReference type="ChEBI" id="CHEBI:57692"/>
    </ligand>
</feature>
<dbReference type="InterPro" id="IPR018394">
    <property type="entry name" value="DNA_photolyase_1_CS_C"/>
</dbReference>
<keyword evidence="5 8" id="KW-0274">FAD</keyword>
<keyword evidence="6 10" id="KW-0157">Chromophore</keyword>
<comment type="catalytic activity">
    <reaction evidence="7">
        <text>cyclobutadipyrimidine (in DNA) = 2 pyrimidine residues (in DNA).</text>
        <dbReference type="EC" id="4.1.99.3"/>
    </reaction>
</comment>
<reference evidence="12 13" key="1">
    <citation type="submission" date="2020-02" db="EMBL/GenBank/DDBJ databases">
        <title>Genomic and physiological characterization of two novel Nitrospinaceae genera.</title>
        <authorList>
            <person name="Mueller A.J."/>
            <person name="Jung M.-Y."/>
            <person name="Strachan C.R."/>
            <person name="Herbold C.W."/>
            <person name="Kirkegaard R.H."/>
            <person name="Daims H."/>
        </authorList>
    </citation>
    <scope>NUCLEOTIDE SEQUENCE [LARGE SCALE GENOMIC DNA]</scope>
    <source>
        <strain evidence="12">EB</strain>
    </source>
</reference>
<dbReference type="EMBL" id="CP048685">
    <property type="protein sequence ID" value="QPJ60725.1"/>
    <property type="molecule type" value="Genomic_DNA"/>
</dbReference>
<gene>
    <name evidence="12" type="ORF">G3M70_01995</name>
</gene>
<dbReference type="AlphaFoldDB" id="A0A7T0FYN9"/>
<keyword evidence="4 8" id="KW-0285">Flavoprotein</keyword>
<comment type="similarity">
    <text evidence="10">Belongs to the DNA photolyase family.</text>
</comment>
<evidence type="ECO:0000313" key="12">
    <source>
        <dbReference type="EMBL" id="QPJ60725.1"/>
    </source>
</evidence>
<evidence type="ECO:0000256" key="3">
    <source>
        <dbReference type="ARBA" id="ARBA00014046"/>
    </source>
</evidence>
<dbReference type="PANTHER" id="PTHR11455:SF9">
    <property type="entry name" value="CRYPTOCHROME CIRCADIAN CLOCK 5 ISOFORM X1"/>
    <property type="match status" value="1"/>
</dbReference>
<evidence type="ECO:0000256" key="9">
    <source>
        <dbReference type="PIRSR" id="PIRSR602081-2"/>
    </source>
</evidence>
<feature type="site" description="Electron transfer via tryptophanyl radical" evidence="9">
    <location>
        <position position="303"/>
    </location>
</feature>
<dbReference type="InterPro" id="IPR002081">
    <property type="entry name" value="Cryptochrome/DNA_photolyase_1"/>
</dbReference>
<feature type="domain" description="Photolyase/cryptochrome alpha/beta" evidence="11">
    <location>
        <begin position="4"/>
        <end position="134"/>
    </location>
</feature>
<feature type="binding site" evidence="8">
    <location>
        <begin position="272"/>
        <end position="279"/>
    </location>
    <ligand>
        <name>FAD</name>
        <dbReference type="ChEBI" id="CHEBI:57692"/>
    </ligand>
</feature>
<feature type="binding site" evidence="8">
    <location>
        <position position="225"/>
    </location>
    <ligand>
        <name>FAD</name>
        <dbReference type="ChEBI" id="CHEBI:57692"/>
    </ligand>
</feature>
<keyword evidence="12" id="KW-0456">Lyase</keyword>
<feature type="binding site" evidence="8">
    <location>
        <begin position="369"/>
        <end position="371"/>
    </location>
    <ligand>
        <name>FAD</name>
        <dbReference type="ChEBI" id="CHEBI:57692"/>
    </ligand>
</feature>
<dbReference type="Proteomes" id="UP000594688">
    <property type="component" value="Chromosome"/>
</dbReference>
<protein>
    <recommendedName>
        <fullName evidence="3">Deoxyribodipyrimidine photo-lyase</fullName>
        <ecNumber evidence="2">4.1.99.3</ecNumber>
    </recommendedName>
</protein>
<evidence type="ECO:0000256" key="1">
    <source>
        <dbReference type="ARBA" id="ARBA00001932"/>
    </source>
</evidence>
<dbReference type="Pfam" id="PF00875">
    <property type="entry name" value="DNA_photolyase"/>
    <property type="match status" value="1"/>
</dbReference>
<dbReference type="Gene3D" id="1.10.579.10">
    <property type="entry name" value="DNA Cyclobutane Dipyrimidine Photolyase, subunit A, domain 3"/>
    <property type="match status" value="1"/>
</dbReference>
<dbReference type="InterPro" id="IPR036134">
    <property type="entry name" value="Crypto/Photolyase_FAD-like_sf"/>
</dbReference>
<dbReference type="SUPFAM" id="SSF48173">
    <property type="entry name" value="Cryptochrome/photolyase FAD-binding domain"/>
    <property type="match status" value="1"/>
</dbReference>
<evidence type="ECO:0000256" key="7">
    <source>
        <dbReference type="ARBA" id="ARBA00033999"/>
    </source>
</evidence>
<evidence type="ECO:0000256" key="2">
    <source>
        <dbReference type="ARBA" id="ARBA00013149"/>
    </source>
</evidence>
<sequence length="470" mass="54620">MKFQHAICWIRRDLRLSDHRALYEACRVSKQVSVVFVYDETILKKLKDRDDRRVTFIYECLNEIDKKLRDKGSALITVKGDPCVEIPELAAELGVDGVFCNRDYEPAAKERDEFVGDRLKGLGISFQSFKDQVVFERLEITTQAGHPFRVFTPYKNAWLKKVTEEGYREYRPNLKKLSPLKNINKFVKPFDLKSIGFEKASLWIEPGEQEGGKRFRKFLKCVGQYNESRDFPFINGTSGLSVHLRFGTVSIRKLVKGALEQDSKGAQVWLSELIWREFYQMILDRFPRVVEQTFIPKFNQIKWSGGDRFFKAWCIGQTGYPLVDAAMRQFNATGWMHNRLRMVVASFLVKDLLVDWRKGEAYFARFLLDFDLAANNGGWQWCASTGCDAQPWFRIFNPITQSTRFDPDGKFIRANVPELKNFSNKEIHFPSKCRKEAQLKAGCLIGKDYPEPLVDHSTQRLLALDLYKNF</sequence>
<dbReference type="GO" id="GO:0003904">
    <property type="term" value="F:deoxyribodipyrimidine photo-lyase activity"/>
    <property type="evidence" value="ECO:0007669"/>
    <property type="project" value="UniProtKB-EC"/>
</dbReference>
<dbReference type="KEGG" id="nli:G3M70_01995"/>
<dbReference type="Pfam" id="PF03441">
    <property type="entry name" value="FAD_binding_7"/>
    <property type="match status" value="1"/>
</dbReference>
<evidence type="ECO:0000256" key="5">
    <source>
        <dbReference type="ARBA" id="ARBA00022827"/>
    </source>
</evidence>
<name>A0A7T0FYN9_9BACT</name>
<dbReference type="SUPFAM" id="SSF52425">
    <property type="entry name" value="Cryptochrome/photolyase, N-terminal domain"/>
    <property type="match status" value="1"/>
</dbReference>
<evidence type="ECO:0000313" key="13">
    <source>
        <dbReference type="Proteomes" id="UP000594688"/>
    </source>
</evidence>
<dbReference type="PROSITE" id="PS51645">
    <property type="entry name" value="PHR_CRY_ALPHA_BETA"/>
    <property type="match status" value="1"/>
</dbReference>
<evidence type="ECO:0000256" key="4">
    <source>
        <dbReference type="ARBA" id="ARBA00022630"/>
    </source>
</evidence>
<feature type="site" description="Electron transfer via tryptophanyl radical" evidence="9">
    <location>
        <position position="356"/>
    </location>
</feature>
<dbReference type="GO" id="GO:0000719">
    <property type="term" value="P:photoreactive repair"/>
    <property type="evidence" value="ECO:0007669"/>
    <property type="project" value="UniProtKB-ARBA"/>
</dbReference>
<dbReference type="GO" id="GO:0003677">
    <property type="term" value="F:DNA binding"/>
    <property type="evidence" value="ECO:0007669"/>
    <property type="project" value="TreeGrafter"/>
</dbReference>
<dbReference type="PROSITE" id="PS00691">
    <property type="entry name" value="DNA_PHOTOLYASES_1_2"/>
    <property type="match status" value="1"/>
</dbReference>
<dbReference type="InterPro" id="IPR036155">
    <property type="entry name" value="Crypto/Photolyase_N_sf"/>
</dbReference>
<dbReference type="EC" id="4.1.99.3" evidence="2"/>
<evidence type="ECO:0000259" key="11">
    <source>
        <dbReference type="PROSITE" id="PS51645"/>
    </source>
</evidence>
<organism evidence="12 13">
    <name type="scientific">Candidatus Nitronauta litoralis</name>
    <dbReference type="NCBI Taxonomy" id="2705533"/>
    <lineage>
        <taxon>Bacteria</taxon>
        <taxon>Pseudomonadati</taxon>
        <taxon>Nitrospinota/Tectimicrobiota group</taxon>
        <taxon>Nitrospinota</taxon>
        <taxon>Nitrospinia</taxon>
        <taxon>Nitrospinales</taxon>
        <taxon>Nitrospinaceae</taxon>
        <taxon>Candidatus Nitronauta</taxon>
    </lineage>
</organism>